<name>A0A4S8LSV4_DENBC</name>
<accession>A0A4S8LSV4</accession>
<dbReference type="SUPFAM" id="SSF52047">
    <property type="entry name" value="RNI-like"/>
    <property type="match status" value="1"/>
</dbReference>
<reference evidence="1 2" key="1">
    <citation type="journal article" date="2019" name="Nat. Ecol. Evol.">
        <title>Megaphylogeny resolves global patterns of mushroom evolution.</title>
        <authorList>
            <person name="Varga T."/>
            <person name="Krizsan K."/>
            <person name="Foldi C."/>
            <person name="Dima B."/>
            <person name="Sanchez-Garcia M."/>
            <person name="Sanchez-Ramirez S."/>
            <person name="Szollosi G.J."/>
            <person name="Szarkandi J.G."/>
            <person name="Papp V."/>
            <person name="Albert L."/>
            <person name="Andreopoulos W."/>
            <person name="Angelini C."/>
            <person name="Antonin V."/>
            <person name="Barry K.W."/>
            <person name="Bougher N.L."/>
            <person name="Buchanan P."/>
            <person name="Buyck B."/>
            <person name="Bense V."/>
            <person name="Catcheside P."/>
            <person name="Chovatia M."/>
            <person name="Cooper J."/>
            <person name="Damon W."/>
            <person name="Desjardin D."/>
            <person name="Finy P."/>
            <person name="Geml J."/>
            <person name="Haridas S."/>
            <person name="Hughes K."/>
            <person name="Justo A."/>
            <person name="Karasinski D."/>
            <person name="Kautmanova I."/>
            <person name="Kiss B."/>
            <person name="Kocsube S."/>
            <person name="Kotiranta H."/>
            <person name="LaButti K.M."/>
            <person name="Lechner B.E."/>
            <person name="Liimatainen K."/>
            <person name="Lipzen A."/>
            <person name="Lukacs Z."/>
            <person name="Mihaltcheva S."/>
            <person name="Morgado L.N."/>
            <person name="Niskanen T."/>
            <person name="Noordeloos M.E."/>
            <person name="Ohm R.A."/>
            <person name="Ortiz-Santana B."/>
            <person name="Ovrebo C."/>
            <person name="Racz N."/>
            <person name="Riley R."/>
            <person name="Savchenko A."/>
            <person name="Shiryaev A."/>
            <person name="Soop K."/>
            <person name="Spirin V."/>
            <person name="Szebenyi C."/>
            <person name="Tomsovsky M."/>
            <person name="Tulloss R.E."/>
            <person name="Uehling J."/>
            <person name="Grigoriev I.V."/>
            <person name="Vagvolgyi C."/>
            <person name="Papp T."/>
            <person name="Martin F.M."/>
            <person name="Miettinen O."/>
            <person name="Hibbett D.S."/>
            <person name="Nagy L.G."/>
        </authorList>
    </citation>
    <scope>NUCLEOTIDE SEQUENCE [LARGE SCALE GENOMIC DNA]</scope>
    <source>
        <strain evidence="1 2">CBS 962.96</strain>
    </source>
</reference>
<keyword evidence="2" id="KW-1185">Reference proteome</keyword>
<proteinExistence type="predicted"/>
<organism evidence="1 2">
    <name type="scientific">Dendrothele bispora (strain CBS 962.96)</name>
    <dbReference type="NCBI Taxonomy" id="1314807"/>
    <lineage>
        <taxon>Eukaryota</taxon>
        <taxon>Fungi</taxon>
        <taxon>Dikarya</taxon>
        <taxon>Basidiomycota</taxon>
        <taxon>Agaricomycotina</taxon>
        <taxon>Agaricomycetes</taxon>
        <taxon>Agaricomycetidae</taxon>
        <taxon>Agaricales</taxon>
        <taxon>Agaricales incertae sedis</taxon>
        <taxon>Dendrothele</taxon>
    </lineage>
</organism>
<dbReference type="Gene3D" id="1.20.1280.50">
    <property type="match status" value="1"/>
</dbReference>
<sequence>MPRTLLCTTCHKELLTSDIPPDSPFRDVLHSSRVPSESDIPRIKQVLAESLVDLAKYDAHIEGLMGIVAELQQKRADLKKYVDEHRNLLSSMRRFPSEILGEIFDFCCSKHGLSVYGTTLLGDFQVNAPTLHLSQTCSRWRDVAISSPSLWSQMTVNFTYPRVCRAKPLIELYLFRSKSAPLSLRLASFGTPSGGPEDTEHLYAISVLSLLLSAAERWEHVDLDTSHYVDFNLFPDSRVIPPNCPLLKSLKLTLNANWNFRAEDQLWLESLVENANSLRKLTLSDLDTDIQTSFKNNRITSLQLYDNDHGFLLGFVEDVFRLFPHLQHLDITLGEPRVAELFSNQTSELRSTILKSLTVRIASWDLRWISHVLSSLQLPSLVSLELLVKRGLDIDIDSLMPSLETMFRQSSPSLHSFKIDSGHSLTSIQLSDILSWMPLLTYLSINVIPTILHEGVLAQLTYIPGFNYPTYASENSTSSVLLPRLKSMEISINFETNVEEFLPDMDSIIAMIESRIPHPSSADNGHYDSLVDKLSHLTVLIPYFRDNSERAWAEEFRAVLKKRLQKHMNQGFTCTVTLGEASSSCS</sequence>
<protein>
    <submittedName>
        <fullName evidence="1">Uncharacterized protein</fullName>
    </submittedName>
</protein>
<dbReference type="EMBL" id="ML179274">
    <property type="protein sequence ID" value="THU92587.1"/>
    <property type="molecule type" value="Genomic_DNA"/>
</dbReference>
<dbReference type="OrthoDB" id="3365698at2759"/>
<dbReference type="InterPro" id="IPR032675">
    <property type="entry name" value="LRR_dom_sf"/>
</dbReference>
<dbReference type="Proteomes" id="UP000297245">
    <property type="component" value="Unassembled WGS sequence"/>
</dbReference>
<dbReference type="Gene3D" id="3.80.10.10">
    <property type="entry name" value="Ribonuclease Inhibitor"/>
    <property type="match status" value="1"/>
</dbReference>
<dbReference type="AlphaFoldDB" id="A0A4S8LSV4"/>
<evidence type="ECO:0000313" key="2">
    <source>
        <dbReference type="Proteomes" id="UP000297245"/>
    </source>
</evidence>
<gene>
    <name evidence="1" type="ORF">K435DRAFT_208538</name>
</gene>
<evidence type="ECO:0000313" key="1">
    <source>
        <dbReference type="EMBL" id="THU92587.1"/>
    </source>
</evidence>